<evidence type="ECO:0000313" key="1">
    <source>
        <dbReference type="EMBL" id="MAA13280.1"/>
    </source>
</evidence>
<dbReference type="AlphaFoldDB" id="A0A224YHN0"/>
<organism evidence="1">
    <name type="scientific">Rhipicephalus zambeziensis</name>
    <dbReference type="NCBI Taxonomy" id="60191"/>
    <lineage>
        <taxon>Eukaryota</taxon>
        <taxon>Metazoa</taxon>
        <taxon>Ecdysozoa</taxon>
        <taxon>Arthropoda</taxon>
        <taxon>Chelicerata</taxon>
        <taxon>Arachnida</taxon>
        <taxon>Acari</taxon>
        <taxon>Parasitiformes</taxon>
        <taxon>Ixodida</taxon>
        <taxon>Ixodoidea</taxon>
        <taxon>Ixodidae</taxon>
        <taxon>Rhipicephalinae</taxon>
        <taxon>Rhipicephalus</taxon>
        <taxon>Rhipicephalus</taxon>
    </lineage>
</organism>
<protein>
    <submittedName>
        <fullName evidence="1">Uncharacterized protein</fullName>
    </submittedName>
</protein>
<dbReference type="EMBL" id="GFPF01002134">
    <property type="protein sequence ID" value="MAA13280.1"/>
    <property type="molecule type" value="Transcribed_RNA"/>
</dbReference>
<name>A0A224YHN0_9ACAR</name>
<sequence>MKALTDACHTCMGSHNCFAGSRCESNTVALQWYGFQPHSVATFPFKPNVKLCSPNLQQCAVALGDNFMSCRFQQSESVRLNQLVRVLLMCLTTTLGCNACDKCTQTQVRWFGLGKWDSSRFFQ</sequence>
<reference evidence="1" key="1">
    <citation type="journal article" date="2017" name="Parasit. Vectors">
        <title>Sialotranscriptomics of Rhipicephalus zambeziensis reveals intricate expression profiles of secretory proteins and suggests tight temporal transcriptional regulation during blood-feeding.</title>
        <authorList>
            <person name="de Castro M.H."/>
            <person name="de Klerk D."/>
            <person name="Pienaar R."/>
            <person name="Rees D.J.G."/>
            <person name="Mans B.J."/>
        </authorList>
    </citation>
    <scope>NUCLEOTIDE SEQUENCE</scope>
    <source>
        <tissue evidence="1">Salivary glands</tissue>
    </source>
</reference>
<accession>A0A224YHN0</accession>
<proteinExistence type="predicted"/>